<comment type="caution">
    <text evidence="2">The sequence shown here is derived from an EMBL/GenBank/DDBJ whole genome shotgun (WGS) entry which is preliminary data.</text>
</comment>
<name>A0AAV4SXW4_CAEEX</name>
<keyword evidence="3" id="KW-1185">Reference proteome</keyword>
<evidence type="ECO:0000256" key="1">
    <source>
        <dbReference type="SAM" id="MobiDB-lite"/>
    </source>
</evidence>
<proteinExistence type="predicted"/>
<feature type="compositionally biased region" description="Basic and acidic residues" evidence="1">
    <location>
        <begin position="17"/>
        <end position="26"/>
    </location>
</feature>
<feature type="compositionally biased region" description="Polar residues" evidence="1">
    <location>
        <begin position="1"/>
        <end position="10"/>
    </location>
</feature>
<reference evidence="2 3" key="1">
    <citation type="submission" date="2021-06" db="EMBL/GenBank/DDBJ databases">
        <title>Caerostris extrusa draft genome.</title>
        <authorList>
            <person name="Kono N."/>
            <person name="Arakawa K."/>
        </authorList>
    </citation>
    <scope>NUCLEOTIDE SEQUENCE [LARGE SCALE GENOMIC DNA]</scope>
</reference>
<evidence type="ECO:0000313" key="3">
    <source>
        <dbReference type="Proteomes" id="UP001054945"/>
    </source>
</evidence>
<dbReference type="AlphaFoldDB" id="A0AAV4SXW4"/>
<protein>
    <submittedName>
        <fullName evidence="2">Uncharacterized protein</fullName>
    </submittedName>
</protein>
<sequence length="104" mass="11798">MYRISPNYSELSHLPSPKRERERERESALLSGDHQFLINVYQKAVHRKRLCRLLVFRLSPHSSFASGAIIALSEGSFPVAAEETGGRGGVLELNIQKHHLHCKH</sequence>
<feature type="region of interest" description="Disordered" evidence="1">
    <location>
        <begin position="1"/>
        <end position="26"/>
    </location>
</feature>
<dbReference type="Proteomes" id="UP001054945">
    <property type="component" value="Unassembled WGS sequence"/>
</dbReference>
<gene>
    <name evidence="2" type="ORF">CEXT_48811</name>
</gene>
<organism evidence="2 3">
    <name type="scientific">Caerostris extrusa</name>
    <name type="common">Bark spider</name>
    <name type="synonym">Caerostris bankana</name>
    <dbReference type="NCBI Taxonomy" id="172846"/>
    <lineage>
        <taxon>Eukaryota</taxon>
        <taxon>Metazoa</taxon>
        <taxon>Ecdysozoa</taxon>
        <taxon>Arthropoda</taxon>
        <taxon>Chelicerata</taxon>
        <taxon>Arachnida</taxon>
        <taxon>Araneae</taxon>
        <taxon>Araneomorphae</taxon>
        <taxon>Entelegynae</taxon>
        <taxon>Araneoidea</taxon>
        <taxon>Araneidae</taxon>
        <taxon>Caerostris</taxon>
    </lineage>
</organism>
<evidence type="ECO:0000313" key="2">
    <source>
        <dbReference type="EMBL" id="GIY38605.1"/>
    </source>
</evidence>
<accession>A0AAV4SXW4</accession>
<dbReference type="EMBL" id="BPLR01010330">
    <property type="protein sequence ID" value="GIY38605.1"/>
    <property type="molecule type" value="Genomic_DNA"/>
</dbReference>